<comment type="caution">
    <text evidence="2">The sequence shown here is derived from an EMBL/GenBank/DDBJ whole genome shotgun (WGS) entry which is preliminary data.</text>
</comment>
<feature type="domain" description="Protein kinase" evidence="1">
    <location>
        <begin position="17"/>
        <end position="260"/>
    </location>
</feature>
<dbReference type="Pfam" id="PF01636">
    <property type="entry name" value="APH"/>
    <property type="match status" value="1"/>
</dbReference>
<evidence type="ECO:0000259" key="1">
    <source>
        <dbReference type="PROSITE" id="PS50011"/>
    </source>
</evidence>
<dbReference type="GO" id="GO:0005524">
    <property type="term" value="F:ATP binding"/>
    <property type="evidence" value="ECO:0007669"/>
    <property type="project" value="InterPro"/>
</dbReference>
<dbReference type="Gene3D" id="3.90.1200.10">
    <property type="match status" value="1"/>
</dbReference>
<dbReference type="RefSeq" id="WP_155671135.1">
    <property type="nucleotide sequence ID" value="NZ_WOCA01000021.1"/>
</dbReference>
<dbReference type="InterPro" id="IPR011009">
    <property type="entry name" value="Kinase-like_dom_sf"/>
</dbReference>
<dbReference type="Gene3D" id="3.30.200.20">
    <property type="entry name" value="Phosphorylase Kinase, domain 1"/>
    <property type="match status" value="1"/>
</dbReference>
<dbReference type="InterPro" id="IPR002575">
    <property type="entry name" value="Aminoglycoside_PTrfase"/>
</dbReference>
<dbReference type="Proteomes" id="UP000469125">
    <property type="component" value="Unassembled WGS sequence"/>
</dbReference>
<keyword evidence="2" id="KW-0808">Transferase</keyword>
<name>A0A6N8FNJ3_9BACI</name>
<organism evidence="2 3">
    <name type="scientific">Ornithinibacillus caprae</name>
    <dbReference type="NCBI Taxonomy" id="2678566"/>
    <lineage>
        <taxon>Bacteria</taxon>
        <taxon>Bacillati</taxon>
        <taxon>Bacillota</taxon>
        <taxon>Bacilli</taxon>
        <taxon>Bacillales</taxon>
        <taxon>Bacillaceae</taxon>
        <taxon>Ornithinibacillus</taxon>
    </lineage>
</organism>
<dbReference type="PROSITE" id="PS50011">
    <property type="entry name" value="PROTEIN_KINASE_DOM"/>
    <property type="match status" value="1"/>
</dbReference>
<accession>A0A6N8FNJ3</accession>
<evidence type="ECO:0000313" key="3">
    <source>
        <dbReference type="Proteomes" id="UP000469125"/>
    </source>
</evidence>
<reference evidence="2 3" key="1">
    <citation type="submission" date="2019-11" db="EMBL/GenBank/DDBJ databases">
        <authorList>
            <person name="Li X."/>
        </authorList>
    </citation>
    <scope>NUCLEOTIDE SEQUENCE [LARGE SCALE GENOMIC DNA]</scope>
    <source>
        <strain evidence="2 3">L9</strain>
    </source>
</reference>
<gene>
    <name evidence="2" type="ORF">GMD78_18670</name>
</gene>
<dbReference type="InterPro" id="IPR000719">
    <property type="entry name" value="Prot_kinase_dom"/>
</dbReference>
<keyword evidence="3" id="KW-1185">Reference proteome</keyword>
<dbReference type="SUPFAM" id="SSF56112">
    <property type="entry name" value="Protein kinase-like (PK-like)"/>
    <property type="match status" value="1"/>
</dbReference>
<dbReference type="InterPro" id="IPR051678">
    <property type="entry name" value="AGP_Transferase"/>
</dbReference>
<dbReference type="AlphaFoldDB" id="A0A6N8FNJ3"/>
<dbReference type="PANTHER" id="PTHR21310">
    <property type="entry name" value="AMINOGLYCOSIDE PHOSPHOTRANSFERASE-RELATED-RELATED"/>
    <property type="match status" value="1"/>
</dbReference>
<evidence type="ECO:0000313" key="2">
    <source>
        <dbReference type="EMBL" id="MUK90386.1"/>
    </source>
</evidence>
<dbReference type="EMBL" id="WOCA01000021">
    <property type="protein sequence ID" value="MUK90386.1"/>
    <property type="molecule type" value="Genomic_DNA"/>
</dbReference>
<sequence>MKPIELFEIPKEIMKNTKAITFPKQGCTSDVGIIETSEGKFVVKRSKNQLYRQWLADEANILKQLEATQLAIPKSHRFFEDREQGQSWILMDYIEGKPLGEVLHESHNEEERLHLIYQFGNKLKTLHETPCPKALITDKPWLEDMLEQSQYNFDHYEVDGSQQLLDQLKKTRPKPFKQTLIHGDFTIDNVLVNDGKIVAIIDWSGGAYGDPRYDAALAIRPKPNAFEKEVDKEVFFEGYGEKIIDEKEYWYFEQGLYEFF</sequence>
<proteinExistence type="predicted"/>
<dbReference type="GO" id="GO:0004672">
    <property type="term" value="F:protein kinase activity"/>
    <property type="evidence" value="ECO:0007669"/>
    <property type="project" value="InterPro"/>
</dbReference>
<protein>
    <submittedName>
        <fullName evidence="2">Phosphotransferase</fullName>
    </submittedName>
</protein>